<evidence type="ECO:0000256" key="2">
    <source>
        <dbReference type="ARBA" id="ARBA00022692"/>
    </source>
</evidence>
<dbReference type="Proteomes" id="UP000215361">
    <property type="component" value="Unassembled WGS sequence"/>
</dbReference>
<organism evidence="7 8">
    <name type="scientific">Finegoldia magna</name>
    <name type="common">Peptostreptococcus magnus</name>
    <dbReference type="NCBI Taxonomy" id="1260"/>
    <lineage>
        <taxon>Bacteria</taxon>
        <taxon>Bacillati</taxon>
        <taxon>Bacillota</taxon>
        <taxon>Tissierellia</taxon>
        <taxon>Tissierellales</taxon>
        <taxon>Peptoniphilaceae</taxon>
        <taxon>Finegoldia</taxon>
    </lineage>
</organism>
<feature type="transmembrane region" description="Helical" evidence="5">
    <location>
        <begin position="129"/>
        <end position="150"/>
    </location>
</feature>
<feature type="domain" description="RDD" evidence="6">
    <location>
        <begin position="11"/>
        <end position="163"/>
    </location>
</feature>
<proteinExistence type="predicted"/>
<dbReference type="RefSeq" id="WP_094202851.1">
    <property type="nucleotide sequence ID" value="NZ_NDYI01000018.1"/>
</dbReference>
<evidence type="ECO:0000256" key="3">
    <source>
        <dbReference type="ARBA" id="ARBA00022989"/>
    </source>
</evidence>
<evidence type="ECO:0000313" key="8">
    <source>
        <dbReference type="Proteomes" id="UP000215361"/>
    </source>
</evidence>
<feature type="transmembrane region" description="Helical" evidence="5">
    <location>
        <begin position="21"/>
        <end position="43"/>
    </location>
</feature>
<protein>
    <submittedName>
        <fullName evidence="7">RDD family protein</fullName>
    </submittedName>
</protein>
<evidence type="ECO:0000256" key="1">
    <source>
        <dbReference type="ARBA" id="ARBA00004141"/>
    </source>
</evidence>
<comment type="caution">
    <text evidence="7">The sequence shown here is derived from an EMBL/GenBank/DDBJ whole genome shotgun (WGS) entry which is preliminary data.</text>
</comment>
<dbReference type="EMBL" id="NDYI01000018">
    <property type="protein sequence ID" value="OXZ36994.1"/>
    <property type="molecule type" value="Genomic_DNA"/>
</dbReference>
<evidence type="ECO:0000259" key="6">
    <source>
        <dbReference type="Pfam" id="PF06271"/>
    </source>
</evidence>
<dbReference type="InterPro" id="IPR010432">
    <property type="entry name" value="RDD"/>
</dbReference>
<keyword evidence="3 5" id="KW-1133">Transmembrane helix</keyword>
<evidence type="ECO:0000313" key="7">
    <source>
        <dbReference type="EMBL" id="OXZ36994.1"/>
    </source>
</evidence>
<comment type="subcellular location">
    <subcellularLocation>
        <location evidence="1">Membrane</location>
        <topology evidence="1">Multi-pass membrane protein</topology>
    </subcellularLocation>
</comment>
<dbReference type="AlphaFoldDB" id="A0A233VXD3"/>
<keyword evidence="4 5" id="KW-0472">Membrane</keyword>
<evidence type="ECO:0000256" key="5">
    <source>
        <dbReference type="SAM" id="Phobius"/>
    </source>
</evidence>
<name>A0A233VXD3_FINMA</name>
<accession>A0A233VXD3</accession>
<dbReference type="Pfam" id="PF06271">
    <property type="entry name" value="RDD"/>
    <property type="match status" value="1"/>
</dbReference>
<feature type="transmembrane region" description="Helical" evidence="5">
    <location>
        <begin position="55"/>
        <end position="75"/>
    </location>
</feature>
<gene>
    <name evidence="7" type="ORF">B9N56_06930</name>
</gene>
<keyword evidence="2 5" id="KW-0812">Transmembrane</keyword>
<evidence type="ECO:0000256" key="4">
    <source>
        <dbReference type="ARBA" id="ARBA00023136"/>
    </source>
</evidence>
<reference evidence="8" key="1">
    <citation type="submission" date="2017-04" db="EMBL/GenBank/DDBJ databases">
        <title>Finegoldia magna isolated from orthopedic joint implant-associated infections.</title>
        <authorList>
            <person name="Bjorklund S."/>
            <person name="Bruggemann H."/>
            <person name="Jensen A."/>
            <person name="Hellmark B."/>
            <person name="Soderquist B."/>
        </authorList>
    </citation>
    <scope>NUCLEOTIDE SEQUENCE [LARGE SCALE GENOMIC DNA]</scope>
    <source>
        <strain evidence="8">08T492</strain>
    </source>
</reference>
<dbReference type="GO" id="GO:0016020">
    <property type="term" value="C:membrane"/>
    <property type="evidence" value="ECO:0007669"/>
    <property type="project" value="UniProtKB-SubCell"/>
</dbReference>
<sequence length="169" mass="19477">MFMNNNPISLKKRIKELFFDYLLILLYLALLFGVSMAVYHLFFKGIPKMNELQSQLIALLTSVIPITLIFSYLDYSKDGSFGKRKAGLKLVYKHKSLKASFIRNLIKFLPWQIGHMSTIHGIYTDFDVWAIVLFFIGMGFAVLLLLMGLIRNDKRHLGDLLANTQVQNQ</sequence>